<name>T1G197_HELRO</name>
<organism evidence="3 4">
    <name type="scientific">Helobdella robusta</name>
    <name type="common">Californian leech</name>
    <dbReference type="NCBI Taxonomy" id="6412"/>
    <lineage>
        <taxon>Eukaryota</taxon>
        <taxon>Metazoa</taxon>
        <taxon>Spiralia</taxon>
        <taxon>Lophotrochozoa</taxon>
        <taxon>Annelida</taxon>
        <taxon>Clitellata</taxon>
        <taxon>Hirudinea</taxon>
        <taxon>Rhynchobdellida</taxon>
        <taxon>Glossiphoniidae</taxon>
        <taxon>Helobdella</taxon>
    </lineage>
</organism>
<keyword evidence="1" id="KW-0479">Metal-binding</keyword>
<keyword evidence="1" id="KW-0862">Zinc</keyword>
<evidence type="ECO:0000313" key="3">
    <source>
        <dbReference type="EnsemblMetazoa" id="HelroP73078"/>
    </source>
</evidence>
<dbReference type="AlphaFoldDB" id="T1G197"/>
<dbReference type="EnsemblMetazoa" id="HelroT73078">
    <property type="protein sequence ID" value="HelroP73078"/>
    <property type="gene ID" value="HelroG73078"/>
</dbReference>
<dbReference type="GeneID" id="20214845"/>
<dbReference type="CTD" id="20214845"/>
<dbReference type="InParanoid" id="T1G197"/>
<evidence type="ECO:0000256" key="1">
    <source>
        <dbReference type="ARBA" id="ARBA00022771"/>
    </source>
</evidence>
<gene>
    <name evidence="3" type="primary">20214845</name>
    <name evidence="2" type="ORF">HELRODRAFT_73078</name>
</gene>
<dbReference type="EMBL" id="KB095905">
    <property type="protein sequence ID" value="ESO09979.1"/>
    <property type="molecule type" value="Genomic_DNA"/>
</dbReference>
<evidence type="ECO:0000313" key="2">
    <source>
        <dbReference type="EMBL" id="ESO09979.1"/>
    </source>
</evidence>
<dbReference type="OMA" id="RSWRCND"/>
<sequence>MNDIIPDAFVNSQEWTLSRCVCDLKLGIVGTFNSGKSPLVHHYLTGSYLNEETFEGGSCGIRS</sequence>
<reference evidence="4" key="1">
    <citation type="submission" date="2012-12" db="EMBL/GenBank/DDBJ databases">
        <authorList>
            <person name="Hellsten U."/>
            <person name="Grimwood J."/>
            <person name="Chapman J.A."/>
            <person name="Shapiro H."/>
            <person name="Aerts A."/>
            <person name="Otillar R.P."/>
            <person name="Terry A.Y."/>
            <person name="Boore J.L."/>
            <person name="Simakov O."/>
            <person name="Marletaz F."/>
            <person name="Cho S.-J."/>
            <person name="Edsinger-Gonzales E."/>
            <person name="Havlak P."/>
            <person name="Kuo D.-H."/>
            <person name="Larsson T."/>
            <person name="Lv J."/>
            <person name="Arendt D."/>
            <person name="Savage R."/>
            <person name="Osoegawa K."/>
            <person name="de Jong P."/>
            <person name="Lindberg D.R."/>
            <person name="Seaver E.C."/>
            <person name="Weisblat D.A."/>
            <person name="Putnam N.H."/>
            <person name="Grigoriev I.V."/>
            <person name="Rokhsar D.S."/>
        </authorList>
    </citation>
    <scope>NUCLEOTIDE SEQUENCE</scope>
</reference>
<dbReference type="HOGENOM" id="CLU_2888228_0_0_1"/>
<accession>T1G197</accession>
<protein>
    <submittedName>
        <fullName evidence="2 3">Uncharacterized protein</fullName>
    </submittedName>
</protein>
<dbReference type="KEGG" id="hro:HELRODRAFT_73078"/>
<dbReference type="eggNOG" id="KOG0705">
    <property type="taxonomic scope" value="Eukaryota"/>
</dbReference>
<proteinExistence type="predicted"/>
<dbReference type="InterPro" id="IPR051282">
    <property type="entry name" value="Arf-GAP_GTPase_ANK_PH"/>
</dbReference>
<dbReference type="RefSeq" id="XP_009011793.1">
    <property type="nucleotide sequence ID" value="XM_009013545.1"/>
</dbReference>
<reference evidence="3" key="3">
    <citation type="submission" date="2015-06" db="UniProtKB">
        <authorList>
            <consortium name="EnsemblMetazoa"/>
        </authorList>
    </citation>
    <scope>IDENTIFICATION</scope>
</reference>
<dbReference type="PANTHER" id="PTHR45819">
    <property type="entry name" value="CENTAURIN-GAMMA-1A"/>
    <property type="match status" value="1"/>
</dbReference>
<dbReference type="GO" id="GO:0008270">
    <property type="term" value="F:zinc ion binding"/>
    <property type="evidence" value="ECO:0007669"/>
    <property type="project" value="UniProtKB-KW"/>
</dbReference>
<dbReference type="PANTHER" id="PTHR45819:SF5">
    <property type="entry name" value="CENTAURIN-GAMMA-1A"/>
    <property type="match status" value="1"/>
</dbReference>
<dbReference type="STRING" id="6412.T1G197"/>
<evidence type="ECO:0000313" key="4">
    <source>
        <dbReference type="Proteomes" id="UP000015101"/>
    </source>
</evidence>
<dbReference type="Proteomes" id="UP000015101">
    <property type="component" value="Unassembled WGS sequence"/>
</dbReference>
<dbReference type="OrthoDB" id="6136903at2759"/>
<keyword evidence="4" id="KW-1185">Reference proteome</keyword>
<dbReference type="EMBL" id="AMQM01002846">
    <property type="status" value="NOT_ANNOTATED_CDS"/>
    <property type="molecule type" value="Genomic_DNA"/>
</dbReference>
<keyword evidence="1" id="KW-0863">Zinc-finger</keyword>
<reference evidence="2 4" key="2">
    <citation type="journal article" date="2013" name="Nature">
        <title>Insights into bilaterian evolution from three spiralian genomes.</title>
        <authorList>
            <person name="Simakov O."/>
            <person name="Marletaz F."/>
            <person name="Cho S.J."/>
            <person name="Edsinger-Gonzales E."/>
            <person name="Havlak P."/>
            <person name="Hellsten U."/>
            <person name="Kuo D.H."/>
            <person name="Larsson T."/>
            <person name="Lv J."/>
            <person name="Arendt D."/>
            <person name="Savage R."/>
            <person name="Osoegawa K."/>
            <person name="de Jong P."/>
            <person name="Grimwood J."/>
            <person name="Chapman J.A."/>
            <person name="Shapiro H."/>
            <person name="Aerts A."/>
            <person name="Otillar R.P."/>
            <person name="Terry A.Y."/>
            <person name="Boore J.L."/>
            <person name="Grigoriev I.V."/>
            <person name="Lindberg D.R."/>
            <person name="Seaver E.C."/>
            <person name="Weisblat D.A."/>
            <person name="Putnam N.H."/>
            <person name="Rokhsar D.S."/>
        </authorList>
    </citation>
    <scope>NUCLEOTIDE SEQUENCE</scope>
</reference>